<dbReference type="Proteomes" id="UP000324222">
    <property type="component" value="Unassembled WGS sequence"/>
</dbReference>
<gene>
    <name evidence="2" type="ORF">E2C01_102836</name>
</gene>
<feature type="compositionally biased region" description="Basic and acidic residues" evidence="1">
    <location>
        <begin position="42"/>
        <end position="56"/>
    </location>
</feature>
<name>A0A5B7KJG3_PORTR</name>
<comment type="caution">
    <text evidence="2">The sequence shown here is derived from an EMBL/GenBank/DDBJ whole genome shotgun (WGS) entry which is preliminary data.</text>
</comment>
<dbReference type="EMBL" id="VSRR010154141">
    <property type="protein sequence ID" value="MPD06996.1"/>
    <property type="molecule type" value="Genomic_DNA"/>
</dbReference>
<keyword evidence="3" id="KW-1185">Reference proteome</keyword>
<evidence type="ECO:0000256" key="1">
    <source>
        <dbReference type="SAM" id="MobiDB-lite"/>
    </source>
</evidence>
<proteinExistence type="predicted"/>
<dbReference type="AlphaFoldDB" id="A0A5B7KJG3"/>
<reference evidence="2 3" key="1">
    <citation type="submission" date="2019-05" db="EMBL/GenBank/DDBJ databases">
        <title>Another draft genome of Portunus trituberculatus and its Hox gene families provides insights of decapod evolution.</title>
        <authorList>
            <person name="Jeong J.-H."/>
            <person name="Song I."/>
            <person name="Kim S."/>
            <person name="Choi T."/>
            <person name="Kim D."/>
            <person name="Ryu S."/>
            <person name="Kim W."/>
        </authorList>
    </citation>
    <scope>NUCLEOTIDE SEQUENCE [LARGE SCALE GENOMIC DNA]</scope>
    <source>
        <tissue evidence="2">Muscle</tissue>
    </source>
</reference>
<evidence type="ECO:0000313" key="3">
    <source>
        <dbReference type="Proteomes" id="UP000324222"/>
    </source>
</evidence>
<evidence type="ECO:0000313" key="2">
    <source>
        <dbReference type="EMBL" id="MPD06996.1"/>
    </source>
</evidence>
<accession>A0A5B7KJG3</accession>
<sequence>MDGIGKGVTLQQLYREEGIMGTYALKKIYIVRKKRRVNELWKIREKKKEEKEEKRGPRQRRGIGRQTVPLPKRDEVPPWRAAHGHRRRGEGSLLHQGSEAASVVRHCTSLPRDAVSAKGSSSASLIETARSGCTAQRMVSSSCSLRNGWQVPALSLGI</sequence>
<protein>
    <submittedName>
        <fullName evidence="2">Uncharacterized protein</fullName>
    </submittedName>
</protein>
<feature type="region of interest" description="Disordered" evidence="1">
    <location>
        <begin position="42"/>
        <end position="100"/>
    </location>
</feature>
<organism evidence="2 3">
    <name type="scientific">Portunus trituberculatus</name>
    <name type="common">Swimming crab</name>
    <name type="synonym">Neptunus trituberculatus</name>
    <dbReference type="NCBI Taxonomy" id="210409"/>
    <lineage>
        <taxon>Eukaryota</taxon>
        <taxon>Metazoa</taxon>
        <taxon>Ecdysozoa</taxon>
        <taxon>Arthropoda</taxon>
        <taxon>Crustacea</taxon>
        <taxon>Multicrustacea</taxon>
        <taxon>Malacostraca</taxon>
        <taxon>Eumalacostraca</taxon>
        <taxon>Eucarida</taxon>
        <taxon>Decapoda</taxon>
        <taxon>Pleocyemata</taxon>
        <taxon>Brachyura</taxon>
        <taxon>Eubrachyura</taxon>
        <taxon>Portunoidea</taxon>
        <taxon>Portunidae</taxon>
        <taxon>Portuninae</taxon>
        <taxon>Portunus</taxon>
    </lineage>
</organism>